<dbReference type="InterPro" id="IPR023888">
    <property type="entry name" value="SdpC-like"/>
</dbReference>
<keyword evidence="2" id="KW-1185">Reference proteome</keyword>
<dbReference type="Pfam" id="PF26137">
    <property type="entry name" value="Toxin_SdpC"/>
    <property type="match status" value="1"/>
</dbReference>
<protein>
    <submittedName>
        <fullName evidence="1">Uncharacterized protein</fullName>
    </submittedName>
</protein>
<name>A0A401UB07_9BACT</name>
<reference evidence="1 2" key="1">
    <citation type="submission" date="2018-11" db="EMBL/GenBank/DDBJ databases">
        <title>Chryseotalea sanarue gen. nov., sp., nov., a member of the family Cytophagaceae, isolated from a brackish lake in Hamamatsu Japan.</title>
        <authorList>
            <person name="Maejima Y."/>
            <person name="Iino T."/>
            <person name="Muraguchi Y."/>
            <person name="Fukuda K."/>
            <person name="Ohkuma M."/>
            <person name="Moriuchi R."/>
            <person name="Dohra H."/>
            <person name="Kimbara K."/>
            <person name="Shintani M."/>
        </authorList>
    </citation>
    <scope>NUCLEOTIDE SEQUENCE [LARGE SCALE GENOMIC DNA]</scope>
    <source>
        <strain evidence="1 2">Ys</strain>
    </source>
</reference>
<comment type="caution">
    <text evidence="1">The sequence shown here is derived from an EMBL/GenBank/DDBJ whole genome shotgun (WGS) entry which is preliminary data.</text>
</comment>
<evidence type="ECO:0000313" key="2">
    <source>
        <dbReference type="Proteomes" id="UP000288227"/>
    </source>
</evidence>
<dbReference type="AlphaFoldDB" id="A0A401UB07"/>
<organism evidence="1 2">
    <name type="scientific">Chryseotalea sanaruensis</name>
    <dbReference type="NCBI Taxonomy" id="2482724"/>
    <lineage>
        <taxon>Bacteria</taxon>
        <taxon>Pseudomonadati</taxon>
        <taxon>Bacteroidota</taxon>
        <taxon>Cytophagia</taxon>
        <taxon>Cytophagales</taxon>
        <taxon>Chryseotaleaceae</taxon>
        <taxon>Chryseotalea</taxon>
    </lineage>
</organism>
<accession>A0A401UB07</accession>
<sequence length="234" mass="25904">MSPEVSQFSGKEIFEGVFFSSNSFAQKINSYKENVAGLEGMSTKQRAEFDKTLSELTTSIEQNNPQFFENFKGEILSKDHLRIKKAIISGGKELYTHLEILYPNAYKVVDKVKEDFVSGEIKTDGQLDRNKLESKSEEYLELLDHNMITSESGREAACSFVLVCVAYFVLAVHNQVAVTFNVAAAITVAVAVAATVTVTVTEEEVAQVERINGVNAEDLLVFEILVNDLATLTD</sequence>
<gene>
    <name evidence="1" type="ORF">SanaruYs_23250</name>
</gene>
<dbReference type="Proteomes" id="UP000288227">
    <property type="component" value="Unassembled WGS sequence"/>
</dbReference>
<evidence type="ECO:0000313" key="1">
    <source>
        <dbReference type="EMBL" id="GCC52093.1"/>
    </source>
</evidence>
<dbReference type="EMBL" id="BHXQ01000004">
    <property type="protein sequence ID" value="GCC52093.1"/>
    <property type="molecule type" value="Genomic_DNA"/>
</dbReference>
<proteinExistence type="predicted"/>